<proteinExistence type="predicted"/>
<evidence type="ECO:0000256" key="1">
    <source>
        <dbReference type="ARBA" id="ARBA00022723"/>
    </source>
</evidence>
<protein>
    <recommendedName>
        <fullName evidence="4">Gamma-butyrobetaine hydroxylase-like N-terminal domain-containing protein</fullName>
    </recommendedName>
</protein>
<dbReference type="InterPro" id="IPR042098">
    <property type="entry name" value="TauD-like_sf"/>
</dbReference>
<organism evidence="5 6">
    <name type="scientific">Xylaria arbuscula</name>
    <dbReference type="NCBI Taxonomy" id="114810"/>
    <lineage>
        <taxon>Eukaryota</taxon>
        <taxon>Fungi</taxon>
        <taxon>Dikarya</taxon>
        <taxon>Ascomycota</taxon>
        <taxon>Pezizomycotina</taxon>
        <taxon>Sordariomycetes</taxon>
        <taxon>Xylariomycetidae</taxon>
        <taxon>Xylariales</taxon>
        <taxon>Xylariaceae</taxon>
        <taxon>Xylaria</taxon>
    </lineage>
</organism>
<keyword evidence="1" id="KW-0479">Metal-binding</keyword>
<dbReference type="SUPFAM" id="SSF51197">
    <property type="entry name" value="Clavaminate synthase-like"/>
    <property type="match status" value="1"/>
</dbReference>
<dbReference type="GO" id="GO:0046872">
    <property type="term" value="F:metal ion binding"/>
    <property type="evidence" value="ECO:0007669"/>
    <property type="project" value="UniProtKB-KW"/>
</dbReference>
<dbReference type="Pfam" id="PF06155">
    <property type="entry name" value="GBBH-like_N"/>
    <property type="match status" value="1"/>
</dbReference>
<evidence type="ECO:0000256" key="2">
    <source>
        <dbReference type="ARBA" id="ARBA00023002"/>
    </source>
</evidence>
<dbReference type="AlphaFoldDB" id="A0A9W8TKX1"/>
<sequence>MVAPVTWGSSSRFASRNVRNISKSLKPSRQPQRLYCSHHRLSQLNQQPLRPSLISGASQHILSAASLVPRRHLSSKNWIKPHGHQYGWNTDITDSTSPIHFVKDHPSELSVMDRGLLRNACTCSDCVDPSSGQKRFASTDVPLDLEISKIDTTKAGGLVVHWKDDFLTHNTHVSRYSSGLWLKPEKAPAQKVSPIPWGRRDMEKISPYFSFKAFMKDGEEHRQAMIALILYGLVFLRDVPQHADAVKEAAARIGGLQDTLWGSTWSVKSKPTTRRISRTLTGTWALIRTSSIYRTPHAFRSFTASRTRATEASRFTVTVTTLNNSSASDTHKWPKFFANVL</sequence>
<evidence type="ECO:0000313" key="6">
    <source>
        <dbReference type="Proteomes" id="UP001148614"/>
    </source>
</evidence>
<comment type="caution">
    <text evidence="5">The sequence shown here is derived from an EMBL/GenBank/DDBJ whole genome shotgun (WGS) entry which is preliminary data.</text>
</comment>
<dbReference type="Gene3D" id="3.30.2020.30">
    <property type="match status" value="1"/>
</dbReference>
<keyword evidence="2" id="KW-0560">Oxidoreductase</keyword>
<name>A0A9W8TKX1_9PEZI</name>
<feature type="domain" description="Gamma-butyrobetaine hydroxylase-like N-terminal" evidence="4">
    <location>
        <begin position="111"/>
        <end position="172"/>
    </location>
</feature>
<reference evidence="5" key="1">
    <citation type="submission" date="2022-07" db="EMBL/GenBank/DDBJ databases">
        <title>Genome Sequence of Xylaria arbuscula.</title>
        <authorList>
            <person name="Buettner E."/>
        </authorList>
    </citation>
    <scope>NUCLEOTIDE SEQUENCE</scope>
    <source>
        <strain evidence="5">VT107</strain>
    </source>
</reference>
<dbReference type="InterPro" id="IPR010376">
    <property type="entry name" value="GBBH-like_N"/>
</dbReference>
<dbReference type="InterPro" id="IPR038492">
    <property type="entry name" value="GBBH-like_N_sf"/>
</dbReference>
<evidence type="ECO:0000259" key="4">
    <source>
        <dbReference type="Pfam" id="PF06155"/>
    </source>
</evidence>
<dbReference type="VEuPathDB" id="FungiDB:F4678DRAFT_338771"/>
<dbReference type="Gene3D" id="3.60.130.10">
    <property type="entry name" value="Clavaminate synthase-like"/>
    <property type="match status" value="1"/>
</dbReference>
<evidence type="ECO:0000313" key="5">
    <source>
        <dbReference type="EMBL" id="KAJ3564841.1"/>
    </source>
</evidence>
<gene>
    <name evidence="5" type="ORF">NPX13_g7711</name>
</gene>
<evidence type="ECO:0000256" key="3">
    <source>
        <dbReference type="ARBA" id="ARBA00023004"/>
    </source>
</evidence>
<keyword evidence="3" id="KW-0408">Iron</keyword>
<dbReference type="GO" id="GO:0016491">
    <property type="term" value="F:oxidoreductase activity"/>
    <property type="evidence" value="ECO:0007669"/>
    <property type="project" value="UniProtKB-KW"/>
</dbReference>
<accession>A0A9W8TKX1</accession>
<keyword evidence="6" id="KW-1185">Reference proteome</keyword>
<dbReference type="Proteomes" id="UP001148614">
    <property type="component" value="Unassembled WGS sequence"/>
</dbReference>
<dbReference type="EMBL" id="JANPWZ010001566">
    <property type="protein sequence ID" value="KAJ3564841.1"/>
    <property type="molecule type" value="Genomic_DNA"/>
</dbReference>